<sequence length="546" mass="60938">MASPISDIAFVFKACKKARKYLKTAPVKFEDTSRALLDLAKILKVIHELSKPQKRSPTSESSLKELNPQAYSDAQFDTTFQSLDSDTDEEDDDRISFEGSIGNAFRHHISMCKQLLLEFHARSTRWRESQSSDMDSDLGSRCSTRKSAVTGLFTPFITTKKTLDACSSFTPKEMQKFETQVRNQIQALEVLLAASTAKDQRKIKEQMEDIAKGFGGIQKTVETAVEDGMRKVQTNISLNFQAMYQMMKVLRMEAKPAPGAEVPNSEWGPVDVMRVSEPFGVLKSVPVGIFRDLEDVCGLFCMGLRDYPIMRRAFCQTVQGIIRDDVYNVAGTEGGVKSVLPMLTPRPGLTMEVKVTFSIPESLFSDPSHPASDDGLQCAAFRYHKGNKFLSWYVTTDFTFLDRDGALIIYLTSLAQFATDFRYEGPCCGMTKEGCHDFICVLKELGRVAERDPGGWVNMENPVHDSGFEDPALVEFIKAPEKIAANQERLDELFDYDCGIVGGYNTTFLGGKCWGGILDLVALFCEMVEDESEHESSDTEPIRSAS</sequence>
<dbReference type="AlphaFoldDB" id="A0A3N4HW07"/>
<keyword evidence="2" id="KW-1185">Reference proteome</keyword>
<accession>A0A3N4HW07</accession>
<name>A0A3N4HW07_ASCIM</name>
<dbReference type="Proteomes" id="UP000275078">
    <property type="component" value="Unassembled WGS sequence"/>
</dbReference>
<evidence type="ECO:0000313" key="2">
    <source>
        <dbReference type="Proteomes" id="UP000275078"/>
    </source>
</evidence>
<proteinExistence type="predicted"/>
<organism evidence="1 2">
    <name type="scientific">Ascobolus immersus RN42</name>
    <dbReference type="NCBI Taxonomy" id="1160509"/>
    <lineage>
        <taxon>Eukaryota</taxon>
        <taxon>Fungi</taxon>
        <taxon>Dikarya</taxon>
        <taxon>Ascomycota</taxon>
        <taxon>Pezizomycotina</taxon>
        <taxon>Pezizomycetes</taxon>
        <taxon>Pezizales</taxon>
        <taxon>Ascobolaceae</taxon>
        <taxon>Ascobolus</taxon>
    </lineage>
</organism>
<reference evidence="1 2" key="1">
    <citation type="journal article" date="2018" name="Nat. Ecol. Evol.">
        <title>Pezizomycetes genomes reveal the molecular basis of ectomycorrhizal truffle lifestyle.</title>
        <authorList>
            <person name="Murat C."/>
            <person name="Payen T."/>
            <person name="Noel B."/>
            <person name="Kuo A."/>
            <person name="Morin E."/>
            <person name="Chen J."/>
            <person name="Kohler A."/>
            <person name="Krizsan K."/>
            <person name="Balestrini R."/>
            <person name="Da Silva C."/>
            <person name="Montanini B."/>
            <person name="Hainaut M."/>
            <person name="Levati E."/>
            <person name="Barry K.W."/>
            <person name="Belfiori B."/>
            <person name="Cichocki N."/>
            <person name="Clum A."/>
            <person name="Dockter R.B."/>
            <person name="Fauchery L."/>
            <person name="Guy J."/>
            <person name="Iotti M."/>
            <person name="Le Tacon F."/>
            <person name="Lindquist E.A."/>
            <person name="Lipzen A."/>
            <person name="Malagnac F."/>
            <person name="Mello A."/>
            <person name="Molinier V."/>
            <person name="Miyauchi S."/>
            <person name="Poulain J."/>
            <person name="Riccioni C."/>
            <person name="Rubini A."/>
            <person name="Sitrit Y."/>
            <person name="Splivallo R."/>
            <person name="Traeger S."/>
            <person name="Wang M."/>
            <person name="Zifcakova L."/>
            <person name="Wipf D."/>
            <person name="Zambonelli A."/>
            <person name="Paolocci F."/>
            <person name="Nowrousian M."/>
            <person name="Ottonello S."/>
            <person name="Baldrian P."/>
            <person name="Spatafora J.W."/>
            <person name="Henrissat B."/>
            <person name="Nagy L.G."/>
            <person name="Aury J.M."/>
            <person name="Wincker P."/>
            <person name="Grigoriev I.V."/>
            <person name="Bonfante P."/>
            <person name="Martin F.M."/>
        </authorList>
    </citation>
    <scope>NUCLEOTIDE SEQUENCE [LARGE SCALE GENOMIC DNA]</scope>
    <source>
        <strain evidence="1 2">RN42</strain>
    </source>
</reference>
<dbReference type="EMBL" id="ML119729">
    <property type="protein sequence ID" value="RPA77276.1"/>
    <property type="molecule type" value="Genomic_DNA"/>
</dbReference>
<protein>
    <submittedName>
        <fullName evidence="1">Uncharacterized protein</fullName>
    </submittedName>
</protein>
<evidence type="ECO:0000313" key="1">
    <source>
        <dbReference type="EMBL" id="RPA77276.1"/>
    </source>
</evidence>
<gene>
    <name evidence="1" type="ORF">BJ508DRAFT_364584</name>
</gene>